<proteinExistence type="predicted"/>
<keyword evidence="3" id="KW-1185">Reference proteome</keyword>
<organism evidence="2 3">
    <name type="scientific">Oldenlandia corymbosa var. corymbosa</name>
    <dbReference type="NCBI Taxonomy" id="529605"/>
    <lineage>
        <taxon>Eukaryota</taxon>
        <taxon>Viridiplantae</taxon>
        <taxon>Streptophyta</taxon>
        <taxon>Embryophyta</taxon>
        <taxon>Tracheophyta</taxon>
        <taxon>Spermatophyta</taxon>
        <taxon>Magnoliopsida</taxon>
        <taxon>eudicotyledons</taxon>
        <taxon>Gunneridae</taxon>
        <taxon>Pentapetalae</taxon>
        <taxon>asterids</taxon>
        <taxon>lamiids</taxon>
        <taxon>Gentianales</taxon>
        <taxon>Rubiaceae</taxon>
        <taxon>Rubioideae</taxon>
        <taxon>Spermacoceae</taxon>
        <taxon>Hedyotis-Oldenlandia complex</taxon>
        <taxon>Oldenlandia</taxon>
    </lineage>
</organism>
<protein>
    <submittedName>
        <fullName evidence="2">OLC1v1005811C1</fullName>
    </submittedName>
</protein>
<accession>A0AAV1DFL0</accession>
<keyword evidence="1" id="KW-0732">Signal</keyword>
<dbReference type="EMBL" id="OX459122">
    <property type="protein sequence ID" value="CAI9106615.1"/>
    <property type="molecule type" value="Genomic_DNA"/>
</dbReference>
<evidence type="ECO:0000313" key="3">
    <source>
        <dbReference type="Proteomes" id="UP001161247"/>
    </source>
</evidence>
<reference evidence="2" key="1">
    <citation type="submission" date="2023-03" db="EMBL/GenBank/DDBJ databases">
        <authorList>
            <person name="Julca I."/>
        </authorList>
    </citation>
    <scope>NUCLEOTIDE SEQUENCE</scope>
</reference>
<evidence type="ECO:0000256" key="1">
    <source>
        <dbReference type="SAM" id="SignalP"/>
    </source>
</evidence>
<sequence length="75" mass="8397">MAKLVVLYLLLIAAALSQSTTATTATSRKVRMMAEDRRRLEDQCESTGYCGPFAACSNCPPHYACCVLFCNRTWW</sequence>
<name>A0AAV1DFL0_OLDCO</name>
<dbReference type="Proteomes" id="UP001161247">
    <property type="component" value="Chromosome 5"/>
</dbReference>
<feature type="chain" id="PRO_5043393152" evidence="1">
    <location>
        <begin position="18"/>
        <end position="75"/>
    </location>
</feature>
<evidence type="ECO:0000313" key="2">
    <source>
        <dbReference type="EMBL" id="CAI9106615.1"/>
    </source>
</evidence>
<feature type="signal peptide" evidence="1">
    <location>
        <begin position="1"/>
        <end position="17"/>
    </location>
</feature>
<gene>
    <name evidence="2" type="ORF">OLC1_LOCUS15087</name>
</gene>
<dbReference type="AlphaFoldDB" id="A0AAV1DFL0"/>